<protein>
    <submittedName>
        <fullName evidence="1">Mediator of RNA polymerase II transcription subunit 14-like</fullName>
    </submittedName>
</protein>
<organism evidence="1 2">
    <name type="scientific">Dorcoceras hygrometricum</name>
    <dbReference type="NCBI Taxonomy" id="472368"/>
    <lineage>
        <taxon>Eukaryota</taxon>
        <taxon>Viridiplantae</taxon>
        <taxon>Streptophyta</taxon>
        <taxon>Embryophyta</taxon>
        <taxon>Tracheophyta</taxon>
        <taxon>Spermatophyta</taxon>
        <taxon>Magnoliopsida</taxon>
        <taxon>eudicotyledons</taxon>
        <taxon>Gunneridae</taxon>
        <taxon>Pentapetalae</taxon>
        <taxon>asterids</taxon>
        <taxon>lamiids</taxon>
        <taxon>Lamiales</taxon>
        <taxon>Gesneriaceae</taxon>
        <taxon>Didymocarpoideae</taxon>
        <taxon>Trichosporeae</taxon>
        <taxon>Loxocarpinae</taxon>
        <taxon>Dorcoceras</taxon>
    </lineage>
</organism>
<dbReference type="PANTHER" id="PTHR36379:SF1">
    <property type="entry name" value="PUTATIVE RECOMBINATION INITIATION DEFECT 1-RELATED"/>
    <property type="match status" value="1"/>
</dbReference>
<dbReference type="PANTHER" id="PTHR36379">
    <property type="entry name" value="PROTEIN PRD1"/>
    <property type="match status" value="1"/>
</dbReference>
<name>A0A2Z7DJR1_9LAMI</name>
<keyword evidence="2" id="KW-1185">Reference proteome</keyword>
<dbReference type="Proteomes" id="UP000250235">
    <property type="component" value="Unassembled WGS sequence"/>
</dbReference>
<accession>A0A2Z7DJR1</accession>
<dbReference type="AlphaFoldDB" id="A0A2Z7DJR1"/>
<dbReference type="EMBL" id="KQ986788">
    <property type="protein sequence ID" value="KZV58349.1"/>
    <property type="molecule type" value="Genomic_DNA"/>
</dbReference>
<evidence type="ECO:0000313" key="2">
    <source>
        <dbReference type="Proteomes" id="UP000250235"/>
    </source>
</evidence>
<proteinExistence type="predicted"/>
<dbReference type="GO" id="GO:0042138">
    <property type="term" value="P:meiotic DNA double-strand break formation"/>
    <property type="evidence" value="ECO:0007669"/>
    <property type="project" value="InterPro"/>
</dbReference>
<dbReference type="OrthoDB" id="205099at2759"/>
<evidence type="ECO:0000313" key="1">
    <source>
        <dbReference type="EMBL" id="KZV58349.1"/>
    </source>
</evidence>
<dbReference type="InterPro" id="IPR044968">
    <property type="entry name" value="PRD1"/>
</dbReference>
<reference evidence="1 2" key="1">
    <citation type="journal article" date="2015" name="Proc. Natl. Acad. Sci. U.S.A.">
        <title>The resurrection genome of Boea hygrometrica: A blueprint for survival of dehydration.</title>
        <authorList>
            <person name="Xiao L."/>
            <person name="Yang G."/>
            <person name="Zhang L."/>
            <person name="Yang X."/>
            <person name="Zhao S."/>
            <person name="Ji Z."/>
            <person name="Zhou Q."/>
            <person name="Hu M."/>
            <person name="Wang Y."/>
            <person name="Chen M."/>
            <person name="Xu Y."/>
            <person name="Jin H."/>
            <person name="Xiao X."/>
            <person name="Hu G."/>
            <person name="Bao F."/>
            <person name="Hu Y."/>
            <person name="Wan P."/>
            <person name="Li L."/>
            <person name="Deng X."/>
            <person name="Kuang T."/>
            <person name="Xiang C."/>
            <person name="Zhu J.K."/>
            <person name="Oliver M.J."/>
            <person name="He Y."/>
        </authorList>
    </citation>
    <scope>NUCLEOTIDE SEQUENCE [LARGE SCALE GENOMIC DNA]</scope>
    <source>
        <strain evidence="2">cv. XS01</strain>
    </source>
</reference>
<sequence>MCFLGMILGNPLEMLLPFCLLTPQSCYSFLVRKAPVIRNCFVVNPQCYCFSVLVLCIMTASLEQYISLNISDFVDRVSDSITIELLINLYGLHRGFSKTSYQILYSPEAERTLFQLLPEINWNSLLTKIHLISLKWLFQREKLCKSLSEQVLRFCKQYSSNGPDLQIKCLHSVFMIDPLIGKEAEFSLDQSCIDVEMLLLRAIDCNRYTPLLEIFKELDKGDGTNQTPGDVQLQYHVNKNQADYEKQNRASDVQMYDGPEVLRVRAYGSSYFALGIKIRNA</sequence>
<gene>
    <name evidence="1" type="ORF">F511_32326</name>
</gene>